<keyword evidence="13" id="KW-0445">Lipid transport</keyword>
<evidence type="ECO:0000256" key="2">
    <source>
        <dbReference type="ARBA" id="ARBA00004585"/>
    </source>
</evidence>
<dbReference type="VEuPathDB" id="FungiDB:CCM_08199"/>
<dbReference type="PROSITE" id="PS00455">
    <property type="entry name" value="AMP_BINDING"/>
    <property type="match status" value="1"/>
</dbReference>
<evidence type="ECO:0000256" key="6">
    <source>
        <dbReference type="ARBA" id="ARBA00022475"/>
    </source>
</evidence>
<evidence type="ECO:0000313" key="22">
    <source>
        <dbReference type="EMBL" id="ATY64879.1"/>
    </source>
</evidence>
<dbReference type="InterPro" id="IPR020845">
    <property type="entry name" value="AMP-binding_CS"/>
</dbReference>
<evidence type="ECO:0000256" key="9">
    <source>
        <dbReference type="ARBA" id="ARBA00022692"/>
    </source>
</evidence>
<dbReference type="InterPro" id="IPR042099">
    <property type="entry name" value="ANL_N_sf"/>
</dbReference>
<evidence type="ECO:0000256" key="13">
    <source>
        <dbReference type="ARBA" id="ARBA00023055"/>
    </source>
</evidence>
<feature type="domain" description="AMP-binding enzyme C-terminal" evidence="21">
    <location>
        <begin position="510"/>
        <end position="581"/>
    </location>
</feature>
<evidence type="ECO:0000256" key="5">
    <source>
        <dbReference type="ARBA" id="ARBA00022448"/>
    </source>
</evidence>
<keyword evidence="6" id="KW-1003">Cell membrane</keyword>
<organism evidence="22 23">
    <name type="scientific">Cordyceps militaris</name>
    <name type="common">Caterpillar fungus</name>
    <name type="synonym">Clavaria militaris</name>
    <dbReference type="NCBI Taxonomy" id="73501"/>
    <lineage>
        <taxon>Eukaryota</taxon>
        <taxon>Fungi</taxon>
        <taxon>Dikarya</taxon>
        <taxon>Ascomycota</taxon>
        <taxon>Pezizomycotina</taxon>
        <taxon>Sordariomycetes</taxon>
        <taxon>Hypocreomycetidae</taxon>
        <taxon>Hypocreales</taxon>
        <taxon>Cordycipitaceae</taxon>
        <taxon>Cordyceps</taxon>
    </lineage>
</organism>
<evidence type="ECO:0000259" key="20">
    <source>
        <dbReference type="Pfam" id="PF00501"/>
    </source>
</evidence>
<keyword evidence="12" id="KW-1133">Transmembrane helix</keyword>
<evidence type="ECO:0000256" key="19">
    <source>
        <dbReference type="ARBA" id="ARBA00078285"/>
    </source>
</evidence>
<name>A0A2H4SP48_CORMI</name>
<comment type="catalytic activity">
    <reaction evidence="16">
        <text>a very long-chain fatty acid + ATP + CoA = a very long-chain fatty acyl-CoA + AMP + diphosphate</text>
        <dbReference type="Rhea" id="RHEA:54536"/>
        <dbReference type="ChEBI" id="CHEBI:30616"/>
        <dbReference type="ChEBI" id="CHEBI:33019"/>
        <dbReference type="ChEBI" id="CHEBI:57287"/>
        <dbReference type="ChEBI" id="CHEBI:58950"/>
        <dbReference type="ChEBI" id="CHEBI:138261"/>
        <dbReference type="ChEBI" id="CHEBI:456215"/>
    </reaction>
</comment>
<evidence type="ECO:0000256" key="10">
    <source>
        <dbReference type="ARBA" id="ARBA00022741"/>
    </source>
</evidence>
<evidence type="ECO:0000259" key="21">
    <source>
        <dbReference type="Pfam" id="PF13193"/>
    </source>
</evidence>
<dbReference type="GO" id="GO:0005811">
    <property type="term" value="C:lipid droplet"/>
    <property type="evidence" value="ECO:0007669"/>
    <property type="project" value="UniProtKB-SubCell"/>
</dbReference>
<dbReference type="OrthoDB" id="10253869at2759"/>
<keyword evidence="5" id="KW-0813">Transport</keyword>
<dbReference type="InterPro" id="IPR025110">
    <property type="entry name" value="AMP-bd_C"/>
</dbReference>
<dbReference type="GO" id="GO:0005324">
    <property type="term" value="F:long-chain fatty acid transmembrane transporter activity"/>
    <property type="evidence" value="ECO:0007669"/>
    <property type="project" value="TreeGrafter"/>
</dbReference>
<evidence type="ECO:0000313" key="23">
    <source>
        <dbReference type="Proteomes" id="UP000323067"/>
    </source>
</evidence>
<dbReference type="PANTHER" id="PTHR43107:SF15">
    <property type="entry name" value="FATTY ACID TRANSPORT PROTEIN 3, ISOFORM A"/>
    <property type="match status" value="1"/>
</dbReference>
<protein>
    <recommendedName>
        <fullName evidence="18">Very long-chain fatty acid transport protein</fullName>
    </recommendedName>
    <alternativeName>
        <fullName evidence="19">Very-long-chain acyl-CoA synthetase</fullName>
    </alternativeName>
</protein>
<sequence>MPATRPVPLAVAAPAVLAAGAYLNAKSGLWYDLTLQKIGLVTMFRLLRSVRQDRVSLFYTLEQWATSKSHADRAALLFEDRRYTYAQFYDQVLRHGTWLRAHHGVRPGDIVAVDYQNSDTFLFLWWGLWAIGAKPAFINYNLTGKPLAHCVAAATARLCIVDPAVAHSVTAEVRAALPDVEFVEFTPAIEAVARGITPIRFPDSDRSEAEFSNMAILIYTSGTTGLPKAAIVSWSKCIGGGSIASMLLGRGGRSRDVMYTSMPLYHSSAAVLSFCATIVAGSTQALGRRFSTKTFWHDVRRHRATGIQYVGETLRYLLAAPPQIDPVTGENLDRKHHVTVAVGNGLRPDIWNKFKDRFGITHIAEFYASTEGAGSTWNLSANDLFAGAVGRMGWLRRFLLRNDMAFLEYDHDQDRPFRDPTTGFCRRVPSGEPGELITRVDPADLKRLFQGYFNNEKATEAKILRDVFAKGDAWYRTGDIMSLDSEGRYAFNDRIGDTFRWKSENVSTNEVAHAVGTYAAVREANVYGVQLPHHDGRAGCVAVNFTQDPPDADTLTGLAAHVRANLPKYAVPLFLRVVKDIAGPQTTGTNKQQKSVLRNAGVKPDALDDGAALYWLRGDTYVPFGQKEWQELQGGRVKL</sequence>
<dbReference type="FunFam" id="3.30.300.30:FF:000020">
    <property type="entry name" value="Long-chain fatty acid transporter"/>
    <property type="match status" value="1"/>
</dbReference>
<dbReference type="InterPro" id="IPR000873">
    <property type="entry name" value="AMP-dep_synth/lig_dom"/>
</dbReference>
<evidence type="ECO:0000256" key="7">
    <source>
        <dbReference type="ARBA" id="ARBA00022598"/>
    </source>
</evidence>
<dbReference type="SUPFAM" id="SSF56801">
    <property type="entry name" value="Acetyl-CoA synthetase-like"/>
    <property type="match status" value="1"/>
</dbReference>
<dbReference type="GO" id="GO:0005778">
    <property type="term" value="C:peroxisomal membrane"/>
    <property type="evidence" value="ECO:0007669"/>
    <property type="project" value="UniProtKB-SubCell"/>
</dbReference>
<keyword evidence="11" id="KW-0067">ATP-binding</keyword>
<proteinExistence type="inferred from homology"/>
<dbReference type="GO" id="GO:0009898">
    <property type="term" value="C:cytoplasmic side of plasma membrane"/>
    <property type="evidence" value="ECO:0007669"/>
    <property type="project" value="TreeGrafter"/>
</dbReference>
<keyword evidence="14" id="KW-0472">Membrane</keyword>
<dbReference type="Gene3D" id="3.30.300.30">
    <property type="match status" value="1"/>
</dbReference>
<feature type="domain" description="AMP-dependent synthetase/ligase" evidence="20">
    <location>
        <begin position="67"/>
        <end position="392"/>
    </location>
</feature>
<evidence type="ECO:0000256" key="4">
    <source>
        <dbReference type="ARBA" id="ARBA00006432"/>
    </source>
</evidence>
<accession>A0A2H4SP48</accession>
<keyword evidence="15" id="KW-0576">Peroxisome</keyword>
<keyword evidence="9" id="KW-0812">Transmembrane</keyword>
<dbReference type="Gene3D" id="3.40.50.12780">
    <property type="entry name" value="N-terminal domain of ligase-like"/>
    <property type="match status" value="1"/>
</dbReference>
<evidence type="ECO:0000256" key="8">
    <source>
        <dbReference type="ARBA" id="ARBA00022677"/>
    </source>
</evidence>
<evidence type="ECO:0000256" key="16">
    <source>
        <dbReference type="ARBA" id="ARBA00051585"/>
    </source>
</evidence>
<dbReference type="InterPro" id="IPR045851">
    <property type="entry name" value="AMP-bd_C_sf"/>
</dbReference>
<evidence type="ECO:0000256" key="1">
    <source>
        <dbReference type="ARBA" id="ARBA00004502"/>
    </source>
</evidence>
<evidence type="ECO:0000256" key="3">
    <source>
        <dbReference type="ARBA" id="ARBA00004651"/>
    </source>
</evidence>
<dbReference type="GO" id="GO:0004467">
    <property type="term" value="F:long-chain fatty acid-CoA ligase activity"/>
    <property type="evidence" value="ECO:0007669"/>
    <property type="project" value="TreeGrafter"/>
</dbReference>
<evidence type="ECO:0000256" key="18">
    <source>
        <dbReference type="ARBA" id="ARBA00068795"/>
    </source>
</evidence>
<evidence type="ECO:0000256" key="11">
    <source>
        <dbReference type="ARBA" id="ARBA00022840"/>
    </source>
</evidence>
<comment type="subcellular location">
    <subcellularLocation>
        <location evidence="3">Cell membrane</location>
        <topology evidence="3">Multi-pass membrane protein</topology>
    </subcellularLocation>
    <subcellularLocation>
        <location evidence="1">Lipid droplet</location>
    </subcellularLocation>
    <subcellularLocation>
        <location evidence="2">Peroxisome membrane</location>
        <topology evidence="2">Multi-pass membrane protein</topology>
    </subcellularLocation>
</comment>
<gene>
    <name evidence="22" type="ORF">A9K55_005222</name>
</gene>
<evidence type="ECO:0000256" key="14">
    <source>
        <dbReference type="ARBA" id="ARBA00023136"/>
    </source>
</evidence>
<dbReference type="AlphaFoldDB" id="A0A2H4SP48"/>
<keyword evidence="7" id="KW-0436">Ligase</keyword>
<dbReference type="PANTHER" id="PTHR43107">
    <property type="entry name" value="LONG-CHAIN FATTY ACID TRANSPORT PROTEIN"/>
    <property type="match status" value="1"/>
</dbReference>
<dbReference type="GO" id="GO:0005524">
    <property type="term" value="F:ATP binding"/>
    <property type="evidence" value="ECO:0007669"/>
    <property type="project" value="UniProtKB-KW"/>
</dbReference>
<evidence type="ECO:0000256" key="15">
    <source>
        <dbReference type="ARBA" id="ARBA00023140"/>
    </source>
</evidence>
<evidence type="ECO:0000256" key="17">
    <source>
        <dbReference type="ARBA" id="ARBA00060276"/>
    </source>
</evidence>
<reference evidence="22 23" key="1">
    <citation type="journal article" date="2017" name="BMC Genomics">
        <title>Chromosome level assembly and secondary metabolite potential of the parasitic fungus Cordyceps militaris.</title>
        <authorList>
            <person name="Kramer G.J."/>
            <person name="Nodwell J.R."/>
        </authorList>
    </citation>
    <scope>NUCLEOTIDE SEQUENCE [LARGE SCALE GENOMIC DNA]</scope>
    <source>
        <strain evidence="22 23">ATCC 34164</strain>
    </source>
</reference>
<dbReference type="EMBL" id="CP023325">
    <property type="protein sequence ID" value="ATY64879.1"/>
    <property type="molecule type" value="Genomic_DNA"/>
</dbReference>
<evidence type="ECO:0000256" key="12">
    <source>
        <dbReference type="ARBA" id="ARBA00022989"/>
    </source>
</evidence>
<dbReference type="GO" id="GO:0044539">
    <property type="term" value="P:long-chain fatty acid import into cell"/>
    <property type="evidence" value="ECO:0007669"/>
    <property type="project" value="TreeGrafter"/>
</dbReference>
<dbReference type="VEuPathDB" id="FungiDB:A9K55_005222"/>
<dbReference type="Pfam" id="PF13193">
    <property type="entry name" value="AMP-binding_C"/>
    <property type="match status" value="1"/>
</dbReference>
<comment type="function">
    <text evidence="17">Acyl-CoA synthetase required for both the import of long chain fatty acids (LCFAs) (C14-C18) and the activation very long chain fatty acids (VLCFAs) (C20-C26) by esterification of the fatty acids into metabolically active CoA-thioesters for subsequent degradation or incorporation into phospholipids. The transport and fatty acyl-CoA synthetase activities are genetically separable and are thus independent activities. Esterifies VLCFAs in the peroxisome matrix. The VLCFAs are actively transported into peroxisomes by a PXA1-PXA2 heterodimeric transporter in the peroxisomal membrane.</text>
</comment>
<dbReference type="FunFam" id="3.40.50.12780:FF:000019">
    <property type="entry name" value="Long-chain fatty acid transporter"/>
    <property type="match status" value="1"/>
</dbReference>
<keyword evidence="8" id="KW-0551">Lipid droplet</keyword>
<dbReference type="Proteomes" id="UP000323067">
    <property type="component" value="Chromosome v"/>
</dbReference>
<keyword evidence="10" id="KW-0547">Nucleotide-binding</keyword>
<dbReference type="Pfam" id="PF00501">
    <property type="entry name" value="AMP-binding"/>
    <property type="match status" value="1"/>
</dbReference>
<comment type="similarity">
    <text evidence="4">Belongs to the ATP-dependent AMP-binding enzyme family.</text>
</comment>